<keyword evidence="2" id="KW-1185">Reference proteome</keyword>
<gene>
    <name evidence="1" type="ORF">FisN_3Lh512</name>
</gene>
<evidence type="ECO:0000313" key="2">
    <source>
        <dbReference type="Proteomes" id="UP000198406"/>
    </source>
</evidence>
<name>A0A1Z5J8M6_FISSO</name>
<dbReference type="EMBL" id="BDSP01000016">
    <property type="protein sequence ID" value="GAX10309.1"/>
    <property type="molecule type" value="Genomic_DNA"/>
</dbReference>
<organism evidence="1 2">
    <name type="scientific">Fistulifera solaris</name>
    <name type="common">Oleaginous diatom</name>
    <dbReference type="NCBI Taxonomy" id="1519565"/>
    <lineage>
        <taxon>Eukaryota</taxon>
        <taxon>Sar</taxon>
        <taxon>Stramenopiles</taxon>
        <taxon>Ochrophyta</taxon>
        <taxon>Bacillariophyta</taxon>
        <taxon>Bacillariophyceae</taxon>
        <taxon>Bacillariophycidae</taxon>
        <taxon>Naviculales</taxon>
        <taxon>Naviculaceae</taxon>
        <taxon>Fistulifera</taxon>
    </lineage>
</organism>
<evidence type="ECO:0000313" key="1">
    <source>
        <dbReference type="EMBL" id="GAX10309.1"/>
    </source>
</evidence>
<dbReference type="OrthoDB" id="56639at2759"/>
<proteinExistence type="predicted"/>
<protein>
    <submittedName>
        <fullName evidence="1">Uncharacterized protein</fullName>
    </submittedName>
</protein>
<comment type="caution">
    <text evidence="1">The sequence shown here is derived from an EMBL/GenBank/DDBJ whole genome shotgun (WGS) entry which is preliminary data.</text>
</comment>
<accession>A0A1Z5J8M6</accession>
<sequence length="354" mass="41009">MPLTFQVGNPVERLAEILTKNHAVDISKEVIRKAAENVRILETRVKTGSLGKYDRSNTRAAVLLELAYRQETKSRLPWQKLEKAVNIKTLHLEQLQQCLNNYLQQPSTLSIQQYLPIKRSTQVQAIRQQLAKRPIEERRRSSRSTTAQADGRRIEDLAIRLQILDSAKACQLAQQLFDQMMQFVINNPSMSESDRRGQLYDFVRYGPAYEAAALYCVADVALEDLIDASTEFTRLELKQVLPFVKDTYHTLKQPNTMIRQRKRPLPEKEDAMEVDSIPEIEPAMPEEDTFRQREDEEEQDSRFLEWRQLQLESAMDQARSQLRSDNSIDNHTNSQLLALAADDILRKYGVFDMK</sequence>
<dbReference type="Proteomes" id="UP000198406">
    <property type="component" value="Unassembled WGS sequence"/>
</dbReference>
<reference evidence="1 2" key="1">
    <citation type="journal article" date="2015" name="Plant Cell">
        <title>Oil accumulation by the oleaginous diatom Fistulifera solaris as revealed by the genome and transcriptome.</title>
        <authorList>
            <person name="Tanaka T."/>
            <person name="Maeda Y."/>
            <person name="Veluchamy A."/>
            <person name="Tanaka M."/>
            <person name="Abida H."/>
            <person name="Marechal E."/>
            <person name="Bowler C."/>
            <person name="Muto M."/>
            <person name="Sunaga Y."/>
            <person name="Tanaka M."/>
            <person name="Yoshino T."/>
            <person name="Taniguchi T."/>
            <person name="Fukuda Y."/>
            <person name="Nemoto M."/>
            <person name="Matsumoto M."/>
            <person name="Wong P.S."/>
            <person name="Aburatani S."/>
            <person name="Fujibuchi W."/>
        </authorList>
    </citation>
    <scope>NUCLEOTIDE SEQUENCE [LARGE SCALE GENOMIC DNA]</scope>
    <source>
        <strain evidence="1 2">JPCC DA0580</strain>
    </source>
</reference>
<dbReference type="AlphaFoldDB" id="A0A1Z5J8M6"/>
<dbReference type="InParanoid" id="A0A1Z5J8M6"/>